<gene>
    <name evidence="1" type="ORF">UFOVP247_183</name>
</gene>
<protein>
    <submittedName>
        <fullName evidence="1">Uncharacterized protein</fullName>
    </submittedName>
</protein>
<proteinExistence type="predicted"/>
<reference evidence="1" key="1">
    <citation type="submission" date="2020-05" db="EMBL/GenBank/DDBJ databases">
        <authorList>
            <person name="Chiriac C."/>
            <person name="Salcher M."/>
            <person name="Ghai R."/>
            <person name="Kavagutti S V."/>
        </authorList>
    </citation>
    <scope>NUCLEOTIDE SEQUENCE</scope>
</reference>
<name>A0A6J7WUR8_9CAUD</name>
<dbReference type="Gene3D" id="3.40.50.1000">
    <property type="entry name" value="HAD superfamily/HAD-like"/>
    <property type="match status" value="1"/>
</dbReference>
<sequence>MQLIPFSEFIRESSTLHVFDVDDTLVHSNAKVHVKDSTGKTVQKLTTSEYNTHKLPADHHYDYHEFKSSRVFSKSRPIHRMIRTINATSATRSKNPKNKVIINTARADFDNKDKFLSTLSSHGIKSMKDIHVHRAGNIPGNDKPAHKKLTFIRQHLAKHPYSHVRMYDDSKENLDAFLSLKNEYPKTKFHAYHVRSDGSMNRHT</sequence>
<dbReference type="EMBL" id="LR798288">
    <property type="protein sequence ID" value="CAB5221510.1"/>
    <property type="molecule type" value="Genomic_DNA"/>
</dbReference>
<dbReference type="InterPro" id="IPR023214">
    <property type="entry name" value="HAD_sf"/>
</dbReference>
<evidence type="ECO:0000313" key="1">
    <source>
        <dbReference type="EMBL" id="CAB5221510.1"/>
    </source>
</evidence>
<organism evidence="1">
    <name type="scientific">uncultured Caudovirales phage</name>
    <dbReference type="NCBI Taxonomy" id="2100421"/>
    <lineage>
        <taxon>Viruses</taxon>
        <taxon>Duplodnaviria</taxon>
        <taxon>Heunggongvirae</taxon>
        <taxon>Uroviricota</taxon>
        <taxon>Caudoviricetes</taxon>
        <taxon>Peduoviridae</taxon>
        <taxon>Maltschvirus</taxon>
        <taxon>Maltschvirus maltsch</taxon>
    </lineage>
</organism>
<accession>A0A6J7WUR8</accession>